<dbReference type="GO" id="GO:0005876">
    <property type="term" value="C:spindle microtubule"/>
    <property type="evidence" value="ECO:0007669"/>
    <property type="project" value="TreeGrafter"/>
</dbReference>
<dbReference type="CDD" id="cd01364">
    <property type="entry name" value="KISc_BimC_Eg5"/>
    <property type="match status" value="1"/>
</dbReference>
<comment type="similarity">
    <text evidence="13">Belongs to the TRAFAC class myosin-kinesin ATPase superfamily. Kinesin family. KIN-5/BimC subfamily.</text>
</comment>
<evidence type="ECO:0000256" key="13">
    <source>
        <dbReference type="ARBA" id="ARBA00034704"/>
    </source>
</evidence>
<dbReference type="AlphaFoldDB" id="A0A8D0KRY4"/>
<reference evidence="18" key="1">
    <citation type="submission" date="2025-08" db="UniProtKB">
        <authorList>
            <consortium name="Ensembl"/>
        </authorList>
    </citation>
    <scope>IDENTIFICATION</scope>
</reference>
<dbReference type="PANTHER" id="PTHR47970">
    <property type="entry name" value="KINESIN-LIKE PROTEIN KIF11"/>
    <property type="match status" value="1"/>
</dbReference>
<dbReference type="Ensembl" id="ENSSOCT00000005397.1">
    <property type="protein sequence ID" value="ENSSOCP00000005245.1"/>
    <property type="gene ID" value="ENSSOCG00000003996.1"/>
</dbReference>
<dbReference type="GO" id="GO:0090307">
    <property type="term" value="P:mitotic spindle assembly"/>
    <property type="evidence" value="ECO:0007669"/>
    <property type="project" value="TreeGrafter"/>
</dbReference>
<dbReference type="GO" id="GO:0008574">
    <property type="term" value="F:plus-end-directed microtubule motor activity"/>
    <property type="evidence" value="ECO:0007669"/>
    <property type="project" value="TreeGrafter"/>
</dbReference>
<dbReference type="Pfam" id="PF00225">
    <property type="entry name" value="Kinesin"/>
    <property type="match status" value="1"/>
</dbReference>
<proteinExistence type="inferred from homology"/>
<feature type="region of interest" description="Disordered" evidence="16">
    <location>
        <begin position="1010"/>
        <end position="1048"/>
    </location>
</feature>
<evidence type="ECO:0000256" key="12">
    <source>
        <dbReference type="ARBA" id="ARBA00023306"/>
    </source>
</evidence>
<keyword evidence="9 15" id="KW-0175">Coiled coil</keyword>
<keyword evidence="2" id="KW-0963">Cytoplasm</keyword>
<dbReference type="InterPro" id="IPR047241">
    <property type="entry name" value="KIF11-like_kin_motor_dom"/>
</dbReference>
<feature type="domain" description="Kinesin motor" evidence="17">
    <location>
        <begin position="20"/>
        <end position="361"/>
    </location>
</feature>
<evidence type="ECO:0000256" key="16">
    <source>
        <dbReference type="SAM" id="MobiDB-lite"/>
    </source>
</evidence>
<dbReference type="SMART" id="SM00129">
    <property type="entry name" value="KISc"/>
    <property type="match status" value="1"/>
</dbReference>
<dbReference type="InterPro" id="IPR001752">
    <property type="entry name" value="Kinesin_motor_dom"/>
</dbReference>
<dbReference type="InterPro" id="IPR047149">
    <property type="entry name" value="KIF11-like"/>
</dbReference>
<dbReference type="FunFam" id="3.40.850.10:FF:000035">
    <property type="entry name" value="Kinesin-like protein KIF11"/>
    <property type="match status" value="1"/>
</dbReference>
<dbReference type="PANTHER" id="PTHR47970:SF26">
    <property type="entry name" value="KINESIN-LIKE PROTEIN KIF11"/>
    <property type="match status" value="1"/>
</dbReference>
<keyword evidence="11" id="KW-0206">Cytoskeleton</keyword>
<dbReference type="InterPro" id="IPR019821">
    <property type="entry name" value="Kinesin_motor_CS"/>
</dbReference>
<feature type="coiled-coil region" evidence="15">
    <location>
        <begin position="351"/>
        <end position="461"/>
    </location>
</feature>
<protein>
    <submittedName>
        <fullName evidence="18">Kinesin family member 11</fullName>
    </submittedName>
</protein>
<dbReference type="PRINTS" id="PR00380">
    <property type="entry name" value="KINESINHEAVY"/>
</dbReference>
<evidence type="ECO:0000256" key="6">
    <source>
        <dbReference type="ARBA" id="ARBA00022741"/>
    </source>
</evidence>
<dbReference type="Gene3D" id="3.40.850.10">
    <property type="entry name" value="Kinesin motor domain"/>
    <property type="match status" value="1"/>
</dbReference>
<evidence type="ECO:0000256" key="11">
    <source>
        <dbReference type="ARBA" id="ARBA00023212"/>
    </source>
</evidence>
<keyword evidence="12" id="KW-0131">Cell cycle</keyword>
<keyword evidence="7" id="KW-0498">Mitosis</keyword>
<dbReference type="GO" id="GO:0072686">
    <property type="term" value="C:mitotic spindle"/>
    <property type="evidence" value="ECO:0007669"/>
    <property type="project" value="TreeGrafter"/>
</dbReference>
<evidence type="ECO:0000256" key="3">
    <source>
        <dbReference type="ARBA" id="ARBA00022553"/>
    </source>
</evidence>
<evidence type="ECO:0000256" key="15">
    <source>
        <dbReference type="SAM" id="Coils"/>
    </source>
</evidence>
<evidence type="ECO:0000256" key="2">
    <source>
        <dbReference type="ARBA" id="ARBA00022490"/>
    </source>
</evidence>
<dbReference type="GO" id="GO:0051301">
    <property type="term" value="P:cell division"/>
    <property type="evidence" value="ECO:0007669"/>
    <property type="project" value="UniProtKB-KW"/>
</dbReference>
<dbReference type="GO" id="GO:0005524">
    <property type="term" value="F:ATP binding"/>
    <property type="evidence" value="ECO:0007669"/>
    <property type="project" value="UniProtKB-UniRule"/>
</dbReference>
<evidence type="ECO:0000256" key="9">
    <source>
        <dbReference type="ARBA" id="ARBA00023054"/>
    </source>
</evidence>
<accession>A0A8D0KRY4</accession>
<evidence type="ECO:0000256" key="10">
    <source>
        <dbReference type="ARBA" id="ARBA00023175"/>
    </source>
</evidence>
<evidence type="ECO:0000256" key="7">
    <source>
        <dbReference type="ARBA" id="ARBA00022776"/>
    </source>
</evidence>
<sequence length="1048" mass="117569">MASLSFQGGGGAKKEEKGKNIQVVVRCRPFNASERKGSSYAVVDCDQARKEVSVRTGGVTDKTSRKTYTFDMVFGAQAKQIDVYRSVVCPILDEVIMGYNCTVFAYGQTGTGKTFTMEGERSPNEEYTWEEDPLAGIIPRTLHQIFEKLTENGTEFSVKVSLLEIYNEELFDLLNPTPDVGERLQMFDDPRNKRGVIIKGLEEITVHNKNEVYQILERGAAKRTTAATYMNAYSSRSHSVFSITIHMKETTVDGEELVKIGKLNLVDLAGSENIGRSGAVDKRAREAGNINQSLLTLGRVITALVERAPHIPYRESKLTRILQDSLGGRTKTSIIATVSPASINLEVNLISVKLNLESKEYTEEIERLKRDLAAAREKNGVYISLENYEALNGKLTVQEEQIAEYIDKISVMEEEVKRITELFTVSKTELEQYKTDLQIKEKELEETQKDLQETKVHLAEEEYVVSVLENTEQKLHGTASKLLSTVEETTKDVSGLHAKLDRKKAVDQHNAIVQNTFAGQMNALFNKIQDSVSENSLKQQQMLTSYTNFIGDLLSTSSSAANILASVVSASFASVKELVSTEVSHVSEKITQHENLSLDCKAELLRLIEEHTSGLGRALNSLTPMVEFVLGLNCQFQSNVKKYSAVADKMEGHKKEVDTFFGDLSLTLKNLQEETASVFAQLQNDCENLKEDVEMMRLAHTKSAAELMSSLQSQLDLFAQETQKNLTNVLAKNGSLTTAITAVQENVHLKTTDLVSSTISNHSKFIASLDNFSQELRIINAENKMMLEESTDHCQQLLSNLKNVSQDTDKWGEFTTAQIISFTNQQLLSLNDEKQQLQYLQKKNEENCDKAIAEIADHIGRQKADEEKVLNSLLDQIKVDQERLLEQKLALNEEAQHGLTQVNGFLQEDLKVDIPTGTTPQRRDYFYPVTLVRTEPRELLLEQLRQKQPKLDAMLSSVIKEVEDNADQDLLEEEEGLQESSESLASDKSLVDTNMCCHANGGVPFFQHKRNHKKDKENKSAATVEKNKIEDMTEQFLPKSKLPLRSLN</sequence>
<dbReference type="Pfam" id="PF13931">
    <property type="entry name" value="Microtub_bind"/>
    <property type="match status" value="1"/>
</dbReference>
<dbReference type="GO" id="GO:0005634">
    <property type="term" value="C:nucleus"/>
    <property type="evidence" value="ECO:0007669"/>
    <property type="project" value="TreeGrafter"/>
</dbReference>
<evidence type="ECO:0000256" key="1">
    <source>
        <dbReference type="ARBA" id="ARBA00004647"/>
    </source>
</evidence>
<evidence type="ECO:0000313" key="18">
    <source>
        <dbReference type="Ensembl" id="ENSSOCP00000005245.1"/>
    </source>
</evidence>
<feature type="coiled-coil region" evidence="15">
    <location>
        <begin position="672"/>
        <end position="699"/>
    </location>
</feature>
<name>A0A8D0KRY4_STROC</name>
<feature type="binding site" evidence="14">
    <location>
        <begin position="107"/>
        <end position="114"/>
    </location>
    <ligand>
        <name>ATP</name>
        <dbReference type="ChEBI" id="CHEBI:30616"/>
    </ligand>
</feature>
<reference evidence="18" key="2">
    <citation type="submission" date="2025-09" db="UniProtKB">
        <authorList>
            <consortium name="Ensembl"/>
        </authorList>
    </citation>
    <scope>IDENTIFICATION</scope>
</reference>
<dbReference type="GO" id="GO:0007018">
    <property type="term" value="P:microtubule-based movement"/>
    <property type="evidence" value="ECO:0007669"/>
    <property type="project" value="InterPro"/>
</dbReference>
<dbReference type="Proteomes" id="UP000694551">
    <property type="component" value="Unplaced"/>
</dbReference>
<dbReference type="InterPro" id="IPR027417">
    <property type="entry name" value="P-loop_NTPase"/>
</dbReference>
<dbReference type="InterPro" id="IPR036961">
    <property type="entry name" value="Kinesin_motor_dom_sf"/>
</dbReference>
<dbReference type="SUPFAM" id="SSF52540">
    <property type="entry name" value="P-loop containing nucleoside triphosphate hydrolases"/>
    <property type="match status" value="1"/>
</dbReference>
<dbReference type="GO" id="GO:0051231">
    <property type="term" value="P:spindle elongation"/>
    <property type="evidence" value="ECO:0007669"/>
    <property type="project" value="TreeGrafter"/>
</dbReference>
<evidence type="ECO:0000256" key="14">
    <source>
        <dbReference type="PROSITE-ProRule" id="PRU00283"/>
    </source>
</evidence>
<evidence type="ECO:0000256" key="5">
    <source>
        <dbReference type="ARBA" id="ARBA00022701"/>
    </source>
</evidence>
<dbReference type="InterPro" id="IPR025901">
    <property type="entry name" value="Kinesin-assoc_MT-bd_dom"/>
</dbReference>
<keyword evidence="8 14" id="KW-0067">ATP-binding</keyword>
<dbReference type="GO" id="GO:0008017">
    <property type="term" value="F:microtubule binding"/>
    <property type="evidence" value="ECO:0007669"/>
    <property type="project" value="InterPro"/>
</dbReference>
<keyword evidence="3" id="KW-0597">Phosphoprotein</keyword>
<keyword evidence="6 14" id="KW-0547">Nucleotide-binding</keyword>
<dbReference type="PROSITE" id="PS50067">
    <property type="entry name" value="KINESIN_MOTOR_2"/>
    <property type="match status" value="1"/>
</dbReference>
<keyword evidence="5" id="KW-0493">Microtubule</keyword>
<evidence type="ECO:0000313" key="19">
    <source>
        <dbReference type="Proteomes" id="UP000694551"/>
    </source>
</evidence>
<dbReference type="PROSITE" id="PS00411">
    <property type="entry name" value="KINESIN_MOTOR_1"/>
    <property type="match status" value="1"/>
</dbReference>
<evidence type="ECO:0000256" key="4">
    <source>
        <dbReference type="ARBA" id="ARBA00022618"/>
    </source>
</evidence>
<keyword evidence="19" id="KW-1185">Reference proteome</keyword>
<organism evidence="18 19">
    <name type="scientific">Strix occidentalis caurina</name>
    <name type="common">northern spotted owl</name>
    <dbReference type="NCBI Taxonomy" id="311401"/>
    <lineage>
        <taxon>Eukaryota</taxon>
        <taxon>Metazoa</taxon>
        <taxon>Chordata</taxon>
        <taxon>Craniata</taxon>
        <taxon>Vertebrata</taxon>
        <taxon>Euteleostomi</taxon>
        <taxon>Archelosauria</taxon>
        <taxon>Archosauria</taxon>
        <taxon>Dinosauria</taxon>
        <taxon>Saurischia</taxon>
        <taxon>Theropoda</taxon>
        <taxon>Coelurosauria</taxon>
        <taxon>Aves</taxon>
        <taxon>Neognathae</taxon>
        <taxon>Neoaves</taxon>
        <taxon>Telluraves</taxon>
        <taxon>Strigiformes</taxon>
        <taxon>Strigidae</taxon>
        <taxon>Strix</taxon>
    </lineage>
</organism>
<feature type="coiled-coil region" evidence="15">
    <location>
        <begin position="769"/>
        <end position="807"/>
    </location>
</feature>
<dbReference type="GO" id="GO:0000922">
    <property type="term" value="C:spindle pole"/>
    <property type="evidence" value="ECO:0007669"/>
    <property type="project" value="UniProtKB-SubCell"/>
</dbReference>
<keyword evidence="4" id="KW-0132">Cell division</keyword>
<comment type="subcellular location">
    <subcellularLocation>
        <location evidence="1">Cytoplasm</location>
        <location evidence="1">Cytoskeleton</location>
        <location evidence="1">Spindle pole</location>
    </subcellularLocation>
</comment>
<keyword evidence="10 14" id="KW-0505">Motor protein</keyword>
<evidence type="ECO:0000256" key="8">
    <source>
        <dbReference type="ARBA" id="ARBA00022840"/>
    </source>
</evidence>
<evidence type="ECO:0000259" key="17">
    <source>
        <dbReference type="PROSITE" id="PS50067"/>
    </source>
</evidence>
<feature type="compositionally biased region" description="Basic and acidic residues" evidence="16">
    <location>
        <begin position="1014"/>
        <end position="1031"/>
    </location>
</feature>